<name>A0ABQ0I204_9ALTE</name>
<protein>
    <submittedName>
        <fullName evidence="3">Intracellular multiplication protein IcmO</fullName>
    </submittedName>
</protein>
<gene>
    <name evidence="3" type="ORF">GAGA_0433</name>
</gene>
<dbReference type="InterPro" id="IPR027417">
    <property type="entry name" value="P-loop_NTPase"/>
</dbReference>
<evidence type="ECO:0000313" key="3">
    <source>
        <dbReference type="EMBL" id="GAC03298.1"/>
    </source>
</evidence>
<dbReference type="Pfam" id="PF12696">
    <property type="entry name" value="TraG-D_C"/>
    <property type="match status" value="1"/>
</dbReference>
<evidence type="ECO:0000313" key="4">
    <source>
        <dbReference type="Proteomes" id="UP000008372"/>
    </source>
</evidence>
<proteinExistence type="predicted"/>
<keyword evidence="4" id="KW-1185">Reference proteome</keyword>
<feature type="transmembrane region" description="Helical" evidence="1">
    <location>
        <begin position="37"/>
        <end position="65"/>
    </location>
</feature>
<dbReference type="InterPro" id="IPR032689">
    <property type="entry name" value="TraG-D_C"/>
</dbReference>
<comment type="caution">
    <text evidence="3">The sequence shown here is derived from an EMBL/GenBank/DDBJ whole genome shotgun (WGS) entry which is preliminary data.</text>
</comment>
<accession>A0ABQ0I204</accession>
<dbReference type="EMBL" id="BAEK01000007">
    <property type="protein sequence ID" value="GAC03298.1"/>
    <property type="molecule type" value="Genomic_DNA"/>
</dbReference>
<dbReference type="SUPFAM" id="SSF52540">
    <property type="entry name" value="P-loop containing nucleoside triphosphate hydrolases"/>
    <property type="match status" value="1"/>
</dbReference>
<organism evidence="3 4">
    <name type="scientific">Paraglaciecola agarilytica NO2</name>
    <dbReference type="NCBI Taxonomy" id="1125747"/>
    <lineage>
        <taxon>Bacteria</taxon>
        <taxon>Pseudomonadati</taxon>
        <taxon>Pseudomonadota</taxon>
        <taxon>Gammaproteobacteria</taxon>
        <taxon>Alteromonadales</taxon>
        <taxon>Alteromonadaceae</taxon>
        <taxon>Paraglaciecola</taxon>
    </lineage>
</organism>
<keyword evidence="1" id="KW-0812">Transmembrane</keyword>
<keyword evidence="1" id="KW-1133">Transmembrane helix</keyword>
<dbReference type="Proteomes" id="UP000008372">
    <property type="component" value="Unassembled WGS sequence"/>
</dbReference>
<evidence type="ECO:0000256" key="1">
    <source>
        <dbReference type="SAM" id="Phobius"/>
    </source>
</evidence>
<reference evidence="3 4" key="1">
    <citation type="journal article" date="2014" name="Environ. Microbiol.">
        <title>Comparative genomics of the marine bacterial genus Glaciecola reveals the high degree of genomic diversity and genomic characteristic for cold adaptation.</title>
        <authorList>
            <person name="Qin Q.L."/>
            <person name="Xie B.B."/>
            <person name="Yu Y."/>
            <person name="Shu Y.L."/>
            <person name="Rong J.C."/>
            <person name="Zhang Y.J."/>
            <person name="Zhao D.L."/>
            <person name="Chen X.L."/>
            <person name="Zhang X.Y."/>
            <person name="Chen B."/>
            <person name="Zhou B.C."/>
            <person name="Zhang Y.Z."/>
        </authorList>
    </citation>
    <scope>NUCLEOTIDE SEQUENCE [LARGE SCALE GENOMIC DNA]</scope>
    <source>
        <strain evidence="3 4">NO2</strain>
    </source>
</reference>
<sequence length="786" mass="88110">MKAPIGQNVELKKYYIDHRSAPQKFFDSLAKIEHTTLVYGVLIAMNIYSAVWIIPLILFFLVSTLNLSLNTRKLRVLPLRLPRKAGNIRDYHSPKTAERFKFKNASGNIHLGNELFNRQELWEPAIMLLTHLLVVGSTGAGKTQMLLSLNAASSLMLGGAVLYVDAKAFIDVGIYFLKLARIFGREDSLRFMSFRTGNQSIEPGDWQKFSNTVGIFAGGSASVCTQILEDMMPEGGQNQVFKDKAIAILKGFMPCATELRDKKVINLSPYMISQLMTVPKLIELAWPELFDYKIKYIDNHTGEEVIIPNEISLRRRRALQQVLIKLGIKTDEKSLKEPSKQPQEVGKQFSYADGYIVKPLVDFGSTYGHLFECELGEVDTADIMKNNHILITYIPATETSKDQRQTQGRISLSMIRLAISNGMGKKSEGHVDDILFNLPIDKTYISTITVDEYAECAVVGFAVTSTQARGFGVSMIFSNQDIPGMLNASVEETKQIFGNTRIKYLMTMEDPNETIEWFSKLAGEISVLVSSGRSKESSFSYIDNLQGQVETMSRLNFLDVKGQEASEAHVFEGDKLVRAKTFYHGLPEFKDETIEFIRQLEVKPPTKEQATELRNKYMAKRVIRNMLKNQIAPKSRTSQIDKGMGGSDWIANLLNSGTYSPEQEDKEVYSNFEIEKADHADNPIDSSVSVATKSLKLNKATQAGKVVQTEKNKWVYGFKTSPNLRSAEALAKSIADVAQQAGVEDKYAEKAATEQSTKISDSLKYTSQPISPEAGDEELFWKATRY</sequence>
<feature type="domain" description="TraD/TraG TraM recognition site" evidence="2">
    <location>
        <begin position="450"/>
        <end position="538"/>
    </location>
</feature>
<evidence type="ECO:0000259" key="2">
    <source>
        <dbReference type="Pfam" id="PF12696"/>
    </source>
</evidence>
<dbReference type="Gene3D" id="3.40.50.300">
    <property type="entry name" value="P-loop containing nucleotide triphosphate hydrolases"/>
    <property type="match status" value="1"/>
</dbReference>
<keyword evidence="1" id="KW-0472">Membrane</keyword>